<keyword evidence="1" id="KW-0472">Membrane</keyword>
<reference evidence="2 3" key="1">
    <citation type="submission" date="2015-10" db="EMBL/GenBank/DDBJ databases">
        <title>Genome analyses suggest a sexual origin of heterokaryosis in a supposedly ancient asexual fungus.</title>
        <authorList>
            <person name="Ropars J."/>
            <person name="Sedzielewska K."/>
            <person name="Noel J."/>
            <person name="Charron P."/>
            <person name="Farinelli L."/>
            <person name="Marton T."/>
            <person name="Kruger M."/>
            <person name="Pelin A."/>
            <person name="Brachmann A."/>
            <person name="Corradi N."/>
        </authorList>
    </citation>
    <scope>NUCLEOTIDE SEQUENCE [LARGE SCALE GENOMIC DNA]</scope>
    <source>
        <strain evidence="2 3">A4</strain>
    </source>
</reference>
<keyword evidence="3" id="KW-1185">Reference proteome</keyword>
<dbReference type="Proteomes" id="UP000234323">
    <property type="component" value="Unassembled WGS sequence"/>
</dbReference>
<proteinExistence type="predicted"/>
<dbReference type="AlphaFoldDB" id="A0A2I1GV33"/>
<gene>
    <name evidence="2" type="ORF">RhiirA4_265495</name>
</gene>
<dbReference type="EMBL" id="LLXI01000883">
    <property type="protein sequence ID" value="PKY50500.1"/>
    <property type="molecule type" value="Genomic_DNA"/>
</dbReference>
<keyword evidence="1" id="KW-0812">Transmembrane</keyword>
<sequence length="67" mass="7942">MYNRILYMSCVDKSIIRGGLITFLTLGYFNIAEMVRSKECTKFFNLVKLSTIFCHFRSTNRVRSFIF</sequence>
<name>A0A2I1GV33_9GLOM</name>
<evidence type="ECO:0000313" key="3">
    <source>
        <dbReference type="Proteomes" id="UP000234323"/>
    </source>
</evidence>
<protein>
    <submittedName>
        <fullName evidence="2">Uncharacterized protein</fullName>
    </submittedName>
</protein>
<evidence type="ECO:0000256" key="1">
    <source>
        <dbReference type="SAM" id="Phobius"/>
    </source>
</evidence>
<evidence type="ECO:0000313" key="2">
    <source>
        <dbReference type="EMBL" id="PKY50500.1"/>
    </source>
</evidence>
<accession>A0A2I1GV33</accession>
<keyword evidence="1" id="KW-1133">Transmembrane helix</keyword>
<comment type="caution">
    <text evidence="2">The sequence shown here is derived from an EMBL/GenBank/DDBJ whole genome shotgun (WGS) entry which is preliminary data.</text>
</comment>
<organism evidence="2 3">
    <name type="scientific">Rhizophagus irregularis</name>
    <dbReference type="NCBI Taxonomy" id="588596"/>
    <lineage>
        <taxon>Eukaryota</taxon>
        <taxon>Fungi</taxon>
        <taxon>Fungi incertae sedis</taxon>
        <taxon>Mucoromycota</taxon>
        <taxon>Glomeromycotina</taxon>
        <taxon>Glomeromycetes</taxon>
        <taxon>Glomerales</taxon>
        <taxon>Glomeraceae</taxon>
        <taxon>Rhizophagus</taxon>
    </lineage>
</organism>
<feature type="transmembrane region" description="Helical" evidence="1">
    <location>
        <begin position="15"/>
        <end position="32"/>
    </location>
</feature>